<reference evidence="1" key="1">
    <citation type="submission" date="2022-12" db="EMBL/GenBank/DDBJ databases">
        <authorList>
            <person name="Petersen C."/>
        </authorList>
    </citation>
    <scope>NUCLEOTIDE SEQUENCE</scope>
    <source>
        <strain evidence="1">IBT 16125</strain>
    </source>
</reference>
<accession>A0AAD6G3T6</accession>
<dbReference type="EMBL" id="JAPVEA010000005">
    <property type="protein sequence ID" value="KAJ5453474.1"/>
    <property type="molecule type" value="Genomic_DNA"/>
</dbReference>
<dbReference type="Pfam" id="PF11578">
    <property type="entry name" value="DUF3237"/>
    <property type="match status" value="1"/>
</dbReference>
<dbReference type="PANTHER" id="PTHR37315">
    <property type="entry name" value="UPF0311 PROTEIN BLR7842"/>
    <property type="match status" value="1"/>
</dbReference>
<name>A0AAD6G3T6_9EURO</name>
<reference evidence="1" key="2">
    <citation type="journal article" date="2023" name="IMA Fungus">
        <title>Comparative genomic study of the Penicillium genus elucidates a diverse pangenome and 15 lateral gene transfer events.</title>
        <authorList>
            <person name="Petersen C."/>
            <person name="Sorensen T."/>
            <person name="Nielsen M.R."/>
            <person name="Sondergaard T.E."/>
            <person name="Sorensen J.L."/>
            <person name="Fitzpatrick D.A."/>
            <person name="Frisvad J.C."/>
            <person name="Nielsen K.L."/>
        </authorList>
    </citation>
    <scope>NUCLEOTIDE SEQUENCE</scope>
    <source>
        <strain evidence="1">IBT 16125</strain>
    </source>
</reference>
<dbReference type="InterPro" id="IPR020915">
    <property type="entry name" value="UPF0311"/>
</dbReference>
<sequence>METLAPPPKLTHLFTLRCVVDPPMEIGNGPYGRRRCVPIMSGSVRGPYFNGEVVPGGADFMLVEDNQTTHVNTNYVIKSDDGALLYIRTEGTRAGPPEVLKALMEGHEKYKWMNDRVIIGRATRAKGEVAYDAYFLENDP</sequence>
<dbReference type="AlphaFoldDB" id="A0AAD6G3T6"/>
<dbReference type="RefSeq" id="XP_056766430.1">
    <property type="nucleotide sequence ID" value="XM_056907812.1"/>
</dbReference>
<dbReference type="Proteomes" id="UP001213681">
    <property type="component" value="Unassembled WGS sequence"/>
</dbReference>
<dbReference type="GeneID" id="81598055"/>
<evidence type="ECO:0000313" key="2">
    <source>
        <dbReference type="Proteomes" id="UP001213681"/>
    </source>
</evidence>
<gene>
    <name evidence="1" type="ORF">N7458_004430</name>
</gene>
<organism evidence="1 2">
    <name type="scientific">Penicillium daleae</name>
    <dbReference type="NCBI Taxonomy" id="63821"/>
    <lineage>
        <taxon>Eukaryota</taxon>
        <taxon>Fungi</taxon>
        <taxon>Dikarya</taxon>
        <taxon>Ascomycota</taxon>
        <taxon>Pezizomycotina</taxon>
        <taxon>Eurotiomycetes</taxon>
        <taxon>Eurotiomycetidae</taxon>
        <taxon>Eurotiales</taxon>
        <taxon>Aspergillaceae</taxon>
        <taxon>Penicillium</taxon>
    </lineage>
</organism>
<proteinExistence type="predicted"/>
<evidence type="ECO:0000313" key="1">
    <source>
        <dbReference type="EMBL" id="KAJ5453474.1"/>
    </source>
</evidence>
<keyword evidence="2" id="KW-1185">Reference proteome</keyword>
<protein>
    <submittedName>
        <fullName evidence="1">Uncharacterized protein</fullName>
    </submittedName>
</protein>
<dbReference type="PANTHER" id="PTHR37315:SF1">
    <property type="entry name" value="UPF0311 PROTEIN BLR7842"/>
    <property type="match status" value="1"/>
</dbReference>
<dbReference type="Gene3D" id="2.40.160.20">
    <property type="match status" value="1"/>
</dbReference>
<comment type="caution">
    <text evidence="1">The sequence shown here is derived from an EMBL/GenBank/DDBJ whole genome shotgun (WGS) entry which is preliminary data.</text>
</comment>